<accession>A0A9D4N505</accession>
<proteinExistence type="predicted"/>
<dbReference type="EMBL" id="JAIWYP010000001">
    <property type="protein sequence ID" value="KAH3887389.1"/>
    <property type="molecule type" value="Genomic_DNA"/>
</dbReference>
<evidence type="ECO:0000313" key="1">
    <source>
        <dbReference type="EMBL" id="KAH3887389.1"/>
    </source>
</evidence>
<dbReference type="AlphaFoldDB" id="A0A9D4N505"/>
<organism evidence="1 2">
    <name type="scientific">Dreissena polymorpha</name>
    <name type="common">Zebra mussel</name>
    <name type="synonym">Mytilus polymorpha</name>
    <dbReference type="NCBI Taxonomy" id="45954"/>
    <lineage>
        <taxon>Eukaryota</taxon>
        <taxon>Metazoa</taxon>
        <taxon>Spiralia</taxon>
        <taxon>Lophotrochozoa</taxon>
        <taxon>Mollusca</taxon>
        <taxon>Bivalvia</taxon>
        <taxon>Autobranchia</taxon>
        <taxon>Heteroconchia</taxon>
        <taxon>Euheterodonta</taxon>
        <taxon>Imparidentia</taxon>
        <taxon>Neoheterodontei</taxon>
        <taxon>Myida</taxon>
        <taxon>Dreissenoidea</taxon>
        <taxon>Dreissenidae</taxon>
        <taxon>Dreissena</taxon>
    </lineage>
</organism>
<evidence type="ECO:0000313" key="2">
    <source>
        <dbReference type="Proteomes" id="UP000828390"/>
    </source>
</evidence>
<protein>
    <submittedName>
        <fullName evidence="1">Uncharacterized protein</fullName>
    </submittedName>
</protein>
<gene>
    <name evidence="1" type="ORF">DPMN_011406</name>
</gene>
<reference evidence="1" key="2">
    <citation type="submission" date="2020-11" db="EMBL/GenBank/DDBJ databases">
        <authorList>
            <person name="McCartney M.A."/>
            <person name="Auch B."/>
            <person name="Kono T."/>
            <person name="Mallez S."/>
            <person name="Becker A."/>
            <person name="Gohl D.M."/>
            <person name="Silverstein K.A.T."/>
            <person name="Koren S."/>
            <person name="Bechman K.B."/>
            <person name="Herman A."/>
            <person name="Abrahante J.E."/>
            <person name="Garbe J."/>
        </authorList>
    </citation>
    <scope>NUCLEOTIDE SEQUENCE</scope>
    <source>
        <strain evidence="1">Duluth1</strain>
        <tissue evidence="1">Whole animal</tissue>
    </source>
</reference>
<dbReference type="Proteomes" id="UP000828390">
    <property type="component" value="Unassembled WGS sequence"/>
</dbReference>
<sequence>MRAWLRYTDFAEAFIRMLMALQFLPAPHIPRAIETLELRATTDATHRLVAYINRQ</sequence>
<comment type="caution">
    <text evidence="1">The sequence shown here is derived from an EMBL/GenBank/DDBJ whole genome shotgun (WGS) entry which is preliminary data.</text>
</comment>
<keyword evidence="2" id="KW-1185">Reference proteome</keyword>
<name>A0A9D4N505_DREPO</name>
<reference evidence="1" key="1">
    <citation type="journal article" date="2019" name="bioRxiv">
        <title>The Genome of the Zebra Mussel, Dreissena polymorpha: A Resource for Invasive Species Research.</title>
        <authorList>
            <person name="McCartney M.A."/>
            <person name="Auch B."/>
            <person name="Kono T."/>
            <person name="Mallez S."/>
            <person name="Zhang Y."/>
            <person name="Obille A."/>
            <person name="Becker A."/>
            <person name="Abrahante J.E."/>
            <person name="Garbe J."/>
            <person name="Badalamenti J.P."/>
            <person name="Herman A."/>
            <person name="Mangelson H."/>
            <person name="Liachko I."/>
            <person name="Sullivan S."/>
            <person name="Sone E.D."/>
            <person name="Koren S."/>
            <person name="Silverstein K.A.T."/>
            <person name="Beckman K.B."/>
            <person name="Gohl D.M."/>
        </authorList>
    </citation>
    <scope>NUCLEOTIDE SEQUENCE</scope>
    <source>
        <strain evidence="1">Duluth1</strain>
        <tissue evidence="1">Whole animal</tissue>
    </source>
</reference>